<dbReference type="CDD" id="cd18809">
    <property type="entry name" value="SF1_C_RecD"/>
    <property type="match status" value="1"/>
</dbReference>
<dbReference type="PANTHER" id="PTHR23274">
    <property type="entry name" value="DNA HELICASE-RELATED"/>
    <property type="match status" value="1"/>
</dbReference>
<dbReference type="SUPFAM" id="SSF52540">
    <property type="entry name" value="P-loop containing nucleoside triphosphate hydrolases"/>
    <property type="match status" value="1"/>
</dbReference>
<accession>A0A067SGW6</accession>
<dbReference type="GO" id="GO:0005657">
    <property type="term" value="C:replication fork"/>
    <property type="evidence" value="ECO:0007669"/>
    <property type="project" value="TreeGrafter"/>
</dbReference>
<evidence type="ECO:0008006" key="3">
    <source>
        <dbReference type="Google" id="ProtNLM"/>
    </source>
</evidence>
<name>A0A067SGW6_GALM3</name>
<dbReference type="EMBL" id="KL142429">
    <property type="protein sequence ID" value="KDR65978.1"/>
    <property type="molecule type" value="Genomic_DNA"/>
</dbReference>
<reference evidence="2" key="1">
    <citation type="journal article" date="2014" name="Proc. Natl. Acad. Sci. U.S.A.">
        <title>Extensive sampling of basidiomycete genomes demonstrates inadequacy of the white-rot/brown-rot paradigm for wood decay fungi.</title>
        <authorList>
            <person name="Riley R."/>
            <person name="Salamov A.A."/>
            <person name="Brown D.W."/>
            <person name="Nagy L.G."/>
            <person name="Floudas D."/>
            <person name="Held B.W."/>
            <person name="Levasseur A."/>
            <person name="Lombard V."/>
            <person name="Morin E."/>
            <person name="Otillar R."/>
            <person name="Lindquist E.A."/>
            <person name="Sun H."/>
            <person name="LaButti K.M."/>
            <person name="Schmutz J."/>
            <person name="Jabbour D."/>
            <person name="Luo H."/>
            <person name="Baker S.E."/>
            <person name="Pisabarro A.G."/>
            <person name="Walton J.D."/>
            <person name="Blanchette R.A."/>
            <person name="Henrissat B."/>
            <person name="Martin F."/>
            <person name="Cullen D."/>
            <person name="Hibbett D.S."/>
            <person name="Grigoriev I.V."/>
        </authorList>
    </citation>
    <scope>NUCLEOTIDE SEQUENCE [LARGE SCALE GENOMIC DNA]</scope>
    <source>
        <strain evidence="2">CBS 339.88</strain>
    </source>
</reference>
<evidence type="ECO:0000313" key="2">
    <source>
        <dbReference type="Proteomes" id="UP000027222"/>
    </source>
</evidence>
<feature type="non-terminal residue" evidence="1">
    <location>
        <position position="1"/>
    </location>
</feature>
<protein>
    <recommendedName>
        <fullName evidence="3">ATP-dependent DNA helicase</fullName>
    </recommendedName>
</protein>
<dbReference type="Proteomes" id="UP000027222">
    <property type="component" value="Unassembled WGS sequence"/>
</dbReference>
<dbReference type="Gene3D" id="3.40.50.300">
    <property type="entry name" value="P-loop containing nucleotide triphosphate hydrolases"/>
    <property type="match status" value="1"/>
</dbReference>
<dbReference type="GO" id="GO:0006260">
    <property type="term" value="P:DNA replication"/>
    <property type="evidence" value="ECO:0007669"/>
    <property type="project" value="TreeGrafter"/>
</dbReference>
<dbReference type="OrthoDB" id="3353471at2759"/>
<dbReference type="InterPro" id="IPR027417">
    <property type="entry name" value="P-loop_NTPase"/>
</dbReference>
<sequence>RYLFPVRLCFAMTINKAQGQSVKHVGLNLCNSVFAHGQLYVAVSRVTSVHNIKAIWDEEALTTKTKTIVYPEVIID</sequence>
<gene>
    <name evidence="1" type="ORF">GALMADRAFT_81330</name>
</gene>
<dbReference type="STRING" id="685588.A0A067SGW6"/>
<proteinExistence type="predicted"/>
<keyword evidence="2" id="KW-1185">Reference proteome</keyword>
<organism evidence="1 2">
    <name type="scientific">Galerina marginata (strain CBS 339.88)</name>
    <dbReference type="NCBI Taxonomy" id="685588"/>
    <lineage>
        <taxon>Eukaryota</taxon>
        <taxon>Fungi</taxon>
        <taxon>Dikarya</taxon>
        <taxon>Basidiomycota</taxon>
        <taxon>Agaricomycotina</taxon>
        <taxon>Agaricomycetes</taxon>
        <taxon>Agaricomycetidae</taxon>
        <taxon>Agaricales</taxon>
        <taxon>Agaricineae</taxon>
        <taxon>Strophariaceae</taxon>
        <taxon>Galerina</taxon>
    </lineage>
</organism>
<dbReference type="PANTHER" id="PTHR23274:SF51">
    <property type="entry name" value="OS03G0423850 PROTEIN"/>
    <property type="match status" value="1"/>
</dbReference>
<dbReference type="HOGENOM" id="CLU_001324_11_0_1"/>
<dbReference type="AlphaFoldDB" id="A0A067SGW6"/>
<evidence type="ECO:0000313" key="1">
    <source>
        <dbReference type="EMBL" id="KDR65978.1"/>
    </source>
</evidence>